<dbReference type="PROSITE" id="PS51257">
    <property type="entry name" value="PROKAR_LIPOPROTEIN"/>
    <property type="match status" value="1"/>
</dbReference>
<reference evidence="2 3" key="1">
    <citation type="submission" date="2011-05" db="EMBL/GenBank/DDBJ databases">
        <title>Complete sequence of Methanotorris igneus Kol 5.</title>
        <authorList>
            <consortium name="US DOE Joint Genome Institute"/>
            <person name="Lucas S."/>
            <person name="Han J."/>
            <person name="Lapidus A."/>
            <person name="Cheng J.-F."/>
            <person name="Goodwin L."/>
            <person name="Pitluck S."/>
            <person name="Peters L."/>
            <person name="Mikhailova N."/>
            <person name="Chertkov O."/>
            <person name="Han C."/>
            <person name="Tapia R."/>
            <person name="Land M."/>
            <person name="Hauser L."/>
            <person name="Kyrpides N."/>
            <person name="Ivanova N."/>
            <person name="Pagani I."/>
            <person name="Sieprawska-Lupa M."/>
            <person name="Whitman W."/>
            <person name="Woyke T."/>
        </authorList>
    </citation>
    <scope>NUCLEOTIDE SEQUENCE [LARGE SCALE GENOMIC DNA]</scope>
    <source>
        <strain evidence="3">DSM 5666 / JCM 11834 / Kol 5</strain>
    </source>
</reference>
<feature type="transmembrane region" description="Helical" evidence="1">
    <location>
        <begin position="12"/>
        <end position="31"/>
    </location>
</feature>
<keyword evidence="1" id="KW-0812">Transmembrane</keyword>
<keyword evidence="3" id="KW-1185">Reference proteome</keyword>
<dbReference type="Proteomes" id="UP000009227">
    <property type="component" value="Chromosome"/>
</dbReference>
<accession>F6BDF5</accession>
<protein>
    <submittedName>
        <fullName evidence="2">Uncharacterized protein</fullName>
    </submittedName>
</protein>
<gene>
    <name evidence="2" type="ordered locus">Metig_0973</name>
</gene>
<evidence type="ECO:0000313" key="3">
    <source>
        <dbReference type="Proteomes" id="UP000009227"/>
    </source>
</evidence>
<name>F6BDF5_METIK</name>
<evidence type="ECO:0000256" key="1">
    <source>
        <dbReference type="SAM" id="Phobius"/>
    </source>
</evidence>
<dbReference type="HOGENOM" id="CLU_1253590_0_0_2"/>
<keyword evidence="1" id="KW-0472">Membrane</keyword>
<dbReference type="STRING" id="880724.Metig_0973"/>
<sequence length="220" mass="26509">MIQRDGVGRFTMKYYTSLLICIFIVLFCGCYEKPYNKLEYHNTIINNNVIHNNMFLDHDRPKSYPNMYRFPKNYYKISDEMYPDVKKRDLPTLKYILNTIKLPPYEKNYYDCSEASCQLEWILEGYGFKVYLASGTRHTWLLVQLDSGEMVAVESTLLCENNYNPDCAIRYENYYYHPEFYADTPDMFLIPHNNKRMLITQLDWWNHPKNIKIKKKIFNI</sequence>
<dbReference type="EMBL" id="CP002737">
    <property type="protein sequence ID" value="AEF96516.1"/>
    <property type="molecule type" value="Genomic_DNA"/>
</dbReference>
<keyword evidence="1" id="KW-1133">Transmembrane helix</keyword>
<dbReference type="KEGG" id="mig:Metig_0973"/>
<proteinExistence type="predicted"/>
<organism evidence="3">
    <name type="scientific">Methanotorris igneus (strain DSM 5666 / JCM 11834 / Kol 5)</name>
    <dbReference type="NCBI Taxonomy" id="880724"/>
    <lineage>
        <taxon>Archaea</taxon>
        <taxon>Methanobacteriati</taxon>
        <taxon>Methanobacteriota</taxon>
        <taxon>Methanomada group</taxon>
        <taxon>Methanococci</taxon>
        <taxon>Methanococcales</taxon>
        <taxon>Methanocaldococcaceae</taxon>
        <taxon>Methanotorris</taxon>
    </lineage>
</organism>
<evidence type="ECO:0000313" key="2">
    <source>
        <dbReference type="EMBL" id="AEF96516.1"/>
    </source>
</evidence>
<dbReference type="AlphaFoldDB" id="F6BDF5"/>